<protein>
    <recommendedName>
        <fullName evidence="1">Beta-ketoacyl synthase-like N-terminal domain-containing protein</fullName>
    </recommendedName>
</protein>
<organism evidence="2 3">
    <name type="scientific">Streptomyces toyocaensis</name>
    <dbReference type="NCBI Taxonomy" id="55952"/>
    <lineage>
        <taxon>Bacteria</taxon>
        <taxon>Bacillati</taxon>
        <taxon>Actinomycetota</taxon>
        <taxon>Actinomycetes</taxon>
        <taxon>Kitasatosporales</taxon>
        <taxon>Streptomycetaceae</taxon>
        <taxon>Streptomyces</taxon>
    </lineage>
</organism>
<dbReference type="Gene3D" id="3.40.47.10">
    <property type="match status" value="1"/>
</dbReference>
<evidence type="ECO:0000313" key="2">
    <source>
        <dbReference type="EMBL" id="KES03449.1"/>
    </source>
</evidence>
<dbReference type="eggNOG" id="COG0304">
    <property type="taxonomic scope" value="Bacteria"/>
</dbReference>
<dbReference type="Proteomes" id="UP000028341">
    <property type="component" value="Unassembled WGS sequence"/>
</dbReference>
<evidence type="ECO:0000259" key="1">
    <source>
        <dbReference type="Pfam" id="PF00109"/>
    </source>
</evidence>
<evidence type="ECO:0000313" key="3">
    <source>
        <dbReference type="Proteomes" id="UP000028341"/>
    </source>
</evidence>
<dbReference type="InterPro" id="IPR014030">
    <property type="entry name" value="Ketoacyl_synth_N"/>
</dbReference>
<reference evidence="2 3" key="1">
    <citation type="submission" date="2014-02" db="EMBL/GenBank/DDBJ databases">
        <title>The genome announcement of Streptomyces toyocaensis NRRL15009.</title>
        <authorList>
            <person name="Hong H.-J."/>
            <person name="Kwun M.J."/>
        </authorList>
    </citation>
    <scope>NUCLEOTIDE SEQUENCE [LARGE SCALE GENOMIC DNA]</scope>
    <source>
        <strain evidence="2 3">NRRL 15009</strain>
    </source>
</reference>
<dbReference type="AlphaFoldDB" id="A0A081XIS6"/>
<gene>
    <name evidence="2" type="ORF">BU52_30490</name>
</gene>
<feature type="domain" description="Beta-ketoacyl synthase-like N-terminal" evidence="1">
    <location>
        <begin position="34"/>
        <end position="177"/>
    </location>
</feature>
<dbReference type="Pfam" id="PF00109">
    <property type="entry name" value="ketoacyl-synt"/>
    <property type="match status" value="1"/>
</dbReference>
<dbReference type="STRING" id="55952.BU52_30490"/>
<proteinExistence type="predicted"/>
<dbReference type="EMBL" id="JFCB01000042">
    <property type="protein sequence ID" value="KES03449.1"/>
    <property type="molecule type" value="Genomic_DNA"/>
</dbReference>
<accession>A0A081XIS6</accession>
<sequence length="335" mass="33567">MTVLITGVGTVAEEPLPGTGDVPWFDPAAHLGRRGWKYLTPATRYLLAAGNEALGRRHDDPPLTGAGSERFGVVTGTQYAIDRVHRRMNATLTTEGVHGISPAEVPGFSMNTPGSQLAITAGARAFSVTLTNPVTAGLEAVQFALTALRTGRADTVVAAAADQAPEDHGGSGEYDAAAAVVLSARGRATGTAGAGRPLAAVTGALSRFLAPGPAGAPDPAALAASAARIAALPGATERPGAADAVRLVVVAPAAATHLALAVRDAVTEALADGGSTVRDADATVRPARHCAVSGLLELVALARSDGGGPALLISVSESGHLTAIRIDDVVGPEFT</sequence>
<dbReference type="InterPro" id="IPR016039">
    <property type="entry name" value="Thiolase-like"/>
</dbReference>
<keyword evidence="3" id="KW-1185">Reference proteome</keyword>
<dbReference type="OrthoDB" id="3538077at2"/>
<comment type="caution">
    <text evidence="2">The sequence shown here is derived from an EMBL/GenBank/DDBJ whole genome shotgun (WGS) entry which is preliminary data.</text>
</comment>
<dbReference type="SUPFAM" id="SSF53901">
    <property type="entry name" value="Thiolase-like"/>
    <property type="match status" value="1"/>
</dbReference>
<dbReference type="RefSeq" id="WP_051858696.1">
    <property type="nucleotide sequence ID" value="NZ_JBFADL010000008.1"/>
</dbReference>
<dbReference type="GO" id="GO:0016747">
    <property type="term" value="F:acyltransferase activity, transferring groups other than amino-acyl groups"/>
    <property type="evidence" value="ECO:0007669"/>
    <property type="project" value="UniProtKB-ARBA"/>
</dbReference>
<name>A0A081XIS6_STRTO</name>